<keyword evidence="7 11" id="KW-0963">Cytoplasm</keyword>
<comment type="subcellular location">
    <subcellularLocation>
        <location evidence="2 11">Cytoplasm</location>
    </subcellularLocation>
</comment>
<sequence length="311" mass="33725">MYPPIEPYAHGWLEPGDGNRVYWECCGNPLGKPALVLHGGPGSGCGPTHRRYFDPAAYRIVLLDQRQCGRSTPSARDPATSLSTNTTAHLLADIEALRAHLGIPRWLVLGGSWGCTLALAYAQQHPHRVSEMVLHAIAATSGAEIDWITHGVRRLLPEAWDAFRAGAPDGALPDAYARLLESPAPSIREAAARDWCNWEMALLDTLPGHTPSARWQDASFRYGFARLVTHYWRHAAWLEDGALLREAGRLAGIPGVLIHGRLDLGSPLATAWELAKAWPGSELVVLGAAGHSRDDPGMAGALVAATDRFRL</sequence>
<evidence type="ECO:0000256" key="11">
    <source>
        <dbReference type="PIRNR" id="PIRNR006431"/>
    </source>
</evidence>
<evidence type="ECO:0000256" key="12">
    <source>
        <dbReference type="RuleBase" id="RU003421"/>
    </source>
</evidence>
<keyword evidence="15" id="KW-1185">Reference proteome</keyword>
<reference evidence="14 15" key="1">
    <citation type="journal article" date="2013" name="Int. J. Syst. Evol. Microbiol.">
        <title>Roseomonas aerophila sp. nov., isolated from air.</title>
        <authorList>
            <person name="Kim S.J."/>
            <person name="Weon H.Y."/>
            <person name="Ahn J.H."/>
            <person name="Hong S.B."/>
            <person name="Seok S.J."/>
            <person name="Whang K.S."/>
            <person name="Kwon S.W."/>
        </authorList>
    </citation>
    <scope>NUCLEOTIDE SEQUENCE [LARGE SCALE GENOMIC DNA]</scope>
    <source>
        <strain evidence="14 15">NBRC 108923</strain>
    </source>
</reference>
<protein>
    <recommendedName>
        <fullName evidence="5 11">Proline iminopeptidase</fullName>
        <shortName evidence="11">PIP</shortName>
        <ecNumber evidence="4 11">3.4.11.5</ecNumber>
    </recommendedName>
    <alternativeName>
        <fullName evidence="10 11">Prolyl aminopeptidase</fullName>
    </alternativeName>
</protein>
<organism evidence="14 15">
    <name type="scientific">Teichococcus aerophilus</name>
    <dbReference type="NCBI Taxonomy" id="1224513"/>
    <lineage>
        <taxon>Bacteria</taxon>
        <taxon>Pseudomonadati</taxon>
        <taxon>Pseudomonadota</taxon>
        <taxon>Alphaproteobacteria</taxon>
        <taxon>Acetobacterales</taxon>
        <taxon>Roseomonadaceae</taxon>
        <taxon>Roseomonas</taxon>
    </lineage>
</organism>
<dbReference type="Proteomes" id="UP000626026">
    <property type="component" value="Unassembled WGS sequence"/>
</dbReference>
<dbReference type="PRINTS" id="PR00793">
    <property type="entry name" value="PROAMNOPTASE"/>
</dbReference>
<evidence type="ECO:0000313" key="15">
    <source>
        <dbReference type="Proteomes" id="UP000626026"/>
    </source>
</evidence>
<dbReference type="PIRSF" id="PIRSF006431">
    <property type="entry name" value="Pept_S33"/>
    <property type="match status" value="1"/>
</dbReference>
<evidence type="ECO:0000256" key="1">
    <source>
        <dbReference type="ARBA" id="ARBA00001585"/>
    </source>
</evidence>
<keyword evidence="9 11" id="KW-0378">Hydrolase</keyword>
<name>A0ABR7RRV7_9PROT</name>
<dbReference type="PANTHER" id="PTHR43722">
    <property type="entry name" value="PROLINE IMINOPEPTIDASE"/>
    <property type="match status" value="1"/>
</dbReference>
<dbReference type="SUPFAM" id="SSF53474">
    <property type="entry name" value="alpha/beta-Hydrolases"/>
    <property type="match status" value="1"/>
</dbReference>
<dbReference type="NCBIfam" id="TIGR01249">
    <property type="entry name" value="pro_imino_pep_1"/>
    <property type="match status" value="1"/>
</dbReference>
<evidence type="ECO:0000256" key="10">
    <source>
        <dbReference type="ARBA" id="ARBA00029605"/>
    </source>
</evidence>
<evidence type="ECO:0000256" key="3">
    <source>
        <dbReference type="ARBA" id="ARBA00010088"/>
    </source>
</evidence>
<proteinExistence type="inferred from homology"/>
<accession>A0ABR7RRV7</accession>
<comment type="catalytic activity">
    <reaction evidence="1 11 12">
        <text>Release of N-terminal proline from a peptide.</text>
        <dbReference type="EC" id="3.4.11.5"/>
    </reaction>
</comment>
<evidence type="ECO:0000313" key="14">
    <source>
        <dbReference type="EMBL" id="MBC9209355.1"/>
    </source>
</evidence>
<dbReference type="PANTHER" id="PTHR43722:SF1">
    <property type="entry name" value="PROLINE IMINOPEPTIDASE"/>
    <property type="match status" value="1"/>
</dbReference>
<dbReference type="InterPro" id="IPR029058">
    <property type="entry name" value="AB_hydrolase_fold"/>
</dbReference>
<evidence type="ECO:0000256" key="8">
    <source>
        <dbReference type="ARBA" id="ARBA00022670"/>
    </source>
</evidence>
<evidence type="ECO:0000256" key="2">
    <source>
        <dbReference type="ARBA" id="ARBA00004496"/>
    </source>
</evidence>
<evidence type="ECO:0000259" key="13">
    <source>
        <dbReference type="Pfam" id="PF00561"/>
    </source>
</evidence>
<comment type="caution">
    <text evidence="14">The sequence shown here is derived from an EMBL/GenBank/DDBJ whole genome shotgun (WGS) entry which is preliminary data.</text>
</comment>
<dbReference type="EC" id="3.4.11.5" evidence="4 11"/>
<dbReference type="InterPro" id="IPR000073">
    <property type="entry name" value="AB_hydrolase_1"/>
</dbReference>
<gene>
    <name evidence="14" type="primary">pip</name>
    <name evidence="14" type="ORF">IBL26_21090</name>
</gene>
<dbReference type="Pfam" id="PF00561">
    <property type="entry name" value="Abhydrolase_1"/>
    <property type="match status" value="1"/>
</dbReference>
<evidence type="ECO:0000256" key="4">
    <source>
        <dbReference type="ARBA" id="ARBA00012568"/>
    </source>
</evidence>
<keyword evidence="8 11" id="KW-0645">Protease</keyword>
<dbReference type="InterPro" id="IPR002410">
    <property type="entry name" value="Peptidase_S33"/>
</dbReference>
<dbReference type="Gene3D" id="3.40.50.1820">
    <property type="entry name" value="alpha/beta hydrolase"/>
    <property type="match status" value="1"/>
</dbReference>
<evidence type="ECO:0000256" key="5">
    <source>
        <dbReference type="ARBA" id="ARBA00021843"/>
    </source>
</evidence>
<evidence type="ECO:0000256" key="9">
    <source>
        <dbReference type="ARBA" id="ARBA00022801"/>
    </source>
</evidence>
<comment type="similarity">
    <text evidence="3 11 12">Belongs to the peptidase S33 family.</text>
</comment>
<dbReference type="EMBL" id="JACTVA010000053">
    <property type="protein sequence ID" value="MBC9209355.1"/>
    <property type="molecule type" value="Genomic_DNA"/>
</dbReference>
<dbReference type="InterPro" id="IPR005944">
    <property type="entry name" value="Pro_iminopeptidase"/>
</dbReference>
<dbReference type="RefSeq" id="WP_187786494.1">
    <property type="nucleotide sequence ID" value="NZ_JACTVA010000053.1"/>
</dbReference>
<keyword evidence="6 11" id="KW-0031">Aminopeptidase</keyword>
<evidence type="ECO:0000256" key="7">
    <source>
        <dbReference type="ARBA" id="ARBA00022490"/>
    </source>
</evidence>
<evidence type="ECO:0000256" key="6">
    <source>
        <dbReference type="ARBA" id="ARBA00022438"/>
    </source>
</evidence>
<dbReference type="GO" id="GO:0004177">
    <property type="term" value="F:aminopeptidase activity"/>
    <property type="evidence" value="ECO:0007669"/>
    <property type="project" value="UniProtKB-KW"/>
</dbReference>
<feature type="domain" description="AB hydrolase-1" evidence="13">
    <location>
        <begin position="35"/>
        <end position="291"/>
    </location>
</feature>